<name>A0A267A4E7_PSEFR</name>
<dbReference type="EMBL" id="NQKL01000001">
    <property type="protein sequence ID" value="OZY43694.1"/>
    <property type="molecule type" value="Genomic_DNA"/>
</dbReference>
<evidence type="ECO:0000313" key="2">
    <source>
        <dbReference type="EMBL" id="PAA07406.1"/>
    </source>
</evidence>
<dbReference type="OrthoDB" id="7028938at2"/>
<evidence type="ECO:0000313" key="1">
    <source>
        <dbReference type="EMBL" id="OZY43694.1"/>
    </source>
</evidence>
<evidence type="ECO:0000313" key="3">
    <source>
        <dbReference type="Proteomes" id="UP000215861"/>
    </source>
</evidence>
<accession>A0A267A4E7</accession>
<dbReference type="RefSeq" id="WP_095027689.1">
    <property type="nucleotide sequence ID" value="NZ_NQKL01000001.1"/>
</dbReference>
<organism evidence="2 3">
    <name type="scientific">Pseudomonas fragi</name>
    <dbReference type="NCBI Taxonomy" id="296"/>
    <lineage>
        <taxon>Bacteria</taxon>
        <taxon>Pseudomonadati</taxon>
        <taxon>Pseudomonadota</taxon>
        <taxon>Gammaproteobacteria</taxon>
        <taxon>Pseudomonadales</taxon>
        <taxon>Pseudomonadaceae</taxon>
        <taxon>Pseudomonas</taxon>
    </lineage>
</organism>
<dbReference type="Proteomes" id="UP000215861">
    <property type="component" value="Unassembled WGS sequence"/>
</dbReference>
<gene>
    <name evidence="1" type="ORF">CJF43_01615</name>
    <name evidence="2" type="ORF">CJU81_19405</name>
</gene>
<sequence length="94" mass="10327">MNRLDFSNMRVSSLHLQQGLFASLALSVTLIGGQQLGRLEQASQPVAVVKHHIAPQQHFKAFGPVSDSTGRFELAASDDTQIARSQPAPERWVF</sequence>
<proteinExistence type="predicted"/>
<protein>
    <submittedName>
        <fullName evidence="2">Uncharacterized protein</fullName>
    </submittedName>
</protein>
<evidence type="ECO:0000313" key="4">
    <source>
        <dbReference type="Proteomes" id="UP000216113"/>
    </source>
</evidence>
<reference evidence="3 4" key="1">
    <citation type="submission" date="2017-08" db="EMBL/GenBank/DDBJ databases">
        <title>Genomic and metabolic characterisation of spoilage-associated Pseudomonas species.</title>
        <authorList>
            <person name="Stanborough T."/>
            <person name="Fegan N."/>
            <person name="Powell S.M."/>
            <person name="Singh T."/>
            <person name="Tamplin M.L."/>
            <person name="Chandry P.S."/>
        </authorList>
    </citation>
    <scope>NUCLEOTIDE SEQUENCE [LARGE SCALE GENOMIC DNA]</scope>
    <source>
        <strain evidence="2 3">F1801</strain>
        <strain evidence="1 4">F1820</strain>
    </source>
</reference>
<dbReference type="EMBL" id="NQKQ01000026">
    <property type="protein sequence ID" value="PAA07406.1"/>
    <property type="molecule type" value="Genomic_DNA"/>
</dbReference>
<comment type="caution">
    <text evidence="2">The sequence shown here is derived from an EMBL/GenBank/DDBJ whole genome shotgun (WGS) entry which is preliminary data.</text>
</comment>
<dbReference type="AlphaFoldDB" id="A0A267A4E7"/>
<dbReference type="Proteomes" id="UP000216113">
    <property type="component" value="Unassembled WGS sequence"/>
</dbReference>